<name>A0A1H3XKY3_XYLRU</name>
<dbReference type="PROSITE" id="PS51257">
    <property type="entry name" value="PROKAR_LIPOPROTEIN"/>
    <property type="match status" value="1"/>
</dbReference>
<dbReference type="RefSeq" id="WP_074759889.1">
    <property type="nucleotide sequence ID" value="NZ_FNRF01000001.1"/>
</dbReference>
<accession>A0A1H3XKY3</accession>
<dbReference type="InterPro" id="IPR036116">
    <property type="entry name" value="FN3_sf"/>
</dbReference>
<feature type="chain" id="PRO_5010321752" description="DUF4957 domain-containing protein" evidence="1">
    <location>
        <begin position="25"/>
        <end position="530"/>
    </location>
</feature>
<reference evidence="3 4" key="1">
    <citation type="submission" date="2016-10" db="EMBL/GenBank/DDBJ databases">
        <authorList>
            <person name="de Groot N.N."/>
        </authorList>
    </citation>
    <scope>NUCLEOTIDE SEQUENCE [LARGE SCALE GENOMIC DNA]</scope>
    <source>
        <strain evidence="3 4">D31d</strain>
    </source>
</reference>
<dbReference type="EMBL" id="FNRF01000001">
    <property type="protein sequence ID" value="SEA00009.1"/>
    <property type="molecule type" value="Genomic_DNA"/>
</dbReference>
<protein>
    <recommendedName>
        <fullName evidence="2">DUF4957 domain-containing protein</fullName>
    </recommendedName>
</protein>
<dbReference type="AlphaFoldDB" id="A0A1H3XKY3"/>
<dbReference type="InterPro" id="IPR011050">
    <property type="entry name" value="Pectin_lyase_fold/virulence"/>
</dbReference>
<evidence type="ECO:0000259" key="2">
    <source>
        <dbReference type="Pfam" id="PF16318"/>
    </source>
</evidence>
<dbReference type="Pfam" id="PF16318">
    <property type="entry name" value="DUF4957"/>
    <property type="match status" value="1"/>
</dbReference>
<evidence type="ECO:0000313" key="4">
    <source>
        <dbReference type="Proteomes" id="UP000182257"/>
    </source>
</evidence>
<gene>
    <name evidence="3" type="ORF">SAMN05216462_0259</name>
</gene>
<feature type="signal peptide" evidence="1">
    <location>
        <begin position="1"/>
        <end position="24"/>
    </location>
</feature>
<proteinExistence type="predicted"/>
<sequence>MRTINKIACIACAAIGLAACSEDANQWPVDESYSHLFRTTNLSLVETEPTSVVLSFNGVTSATQYVLEFSLDSLEFNEIVRTEVIKADTLTPYSTGKVMVQNEYHKLIEDLYGTTTYSVRLKAMDETTGDESGWYGVSFKTPAEQIFTTVTPGIKDVQLNWDPEKTATNIKLGTIGEKDTTWISSLNITADMQKAGNSMIDGLNPGTNYIAQIYNDTFLRGTYKFKTLGSATGQTIDVAVGDDVNELLAAATDETVTLVFNGGNTYEVGRVSLPATIKNVYFSGKMVNGVRPELKMPAFSINSKTENINFQYVDIDDEMKNAFWFDMRRADGFGNINFEGCIIRNIPRSLVFVSNGSAEVNSININNCVINNVGTSGYGMINIGSAKSIGTISITNSTLMEIGDQMMDLRAQADMFKVDRCIFCNYTTKLQKWILATKTPKEAQVTNMIFCGPNGGQKMNSGYGDYSGWLDFSGCYLTADFPENSKKFTNAIRLELTSEELFEDPQNGDFHLKKGVIFKGKKVAGDPRWW</sequence>
<dbReference type="SUPFAM" id="SSF49265">
    <property type="entry name" value="Fibronectin type III"/>
    <property type="match status" value="1"/>
</dbReference>
<keyword evidence="1" id="KW-0732">Signal</keyword>
<evidence type="ECO:0000313" key="3">
    <source>
        <dbReference type="EMBL" id="SEA00009.1"/>
    </source>
</evidence>
<feature type="domain" description="DUF4957" evidence="2">
    <location>
        <begin position="292"/>
        <end position="400"/>
    </location>
</feature>
<organism evidence="3 4">
    <name type="scientific">Xylanibacter ruminicola</name>
    <name type="common">Prevotella ruminicola</name>
    <dbReference type="NCBI Taxonomy" id="839"/>
    <lineage>
        <taxon>Bacteria</taxon>
        <taxon>Pseudomonadati</taxon>
        <taxon>Bacteroidota</taxon>
        <taxon>Bacteroidia</taxon>
        <taxon>Bacteroidales</taxon>
        <taxon>Prevotellaceae</taxon>
        <taxon>Xylanibacter</taxon>
    </lineage>
</organism>
<evidence type="ECO:0000256" key="1">
    <source>
        <dbReference type="SAM" id="SignalP"/>
    </source>
</evidence>
<dbReference type="Proteomes" id="UP000182257">
    <property type="component" value="Unassembled WGS sequence"/>
</dbReference>
<dbReference type="InterPro" id="IPR032530">
    <property type="entry name" value="DUF4957"/>
</dbReference>
<dbReference type="SUPFAM" id="SSF51126">
    <property type="entry name" value="Pectin lyase-like"/>
    <property type="match status" value="1"/>
</dbReference>